<dbReference type="EMBL" id="QEFC01003190">
    <property type="protein sequence ID" value="KAE9449203.1"/>
    <property type="molecule type" value="Genomic_DNA"/>
</dbReference>
<dbReference type="Proteomes" id="UP000428333">
    <property type="component" value="Linkage Group LG11"/>
</dbReference>
<proteinExistence type="inferred from homology"/>
<feature type="transmembrane region" description="Helical" evidence="10">
    <location>
        <begin position="12"/>
        <end position="30"/>
    </location>
</feature>
<sequence>MVVMRGETWGQFGSAIASFMFLWAMVNQYFPHYLRASIETRFHKLANYFNPYVQITFHEFSGDRMKRSEAYKSIENYLGSRSTKQAKRLKGDVNQENHSLVLTMDDHEEVTDEYEGIKFKWASIKTVRESKSISFSPPQDEKRSYRLTFHAKHRKTATETYLDRVLREGREIGMRKRQRKLYTNSPSDCYGFKRTMWSHIVFEHRATFDTLAMDPKKKKEIMDDLVTFSKAKDYYARIGKAWKRGYLLHGPPGTGKSTMIAAIANFLNYDVYDVELTAVKNNTDLRKLLIETSSKSVIVLEDIDCSLELTGQRENRDDERKEEGQEIKKDGAQEKEEKKKGGVTLSGLLNFIDGLWSASGGERLIVFTTNHVEKLDPALIRRGRMDRHIEMSYCDFESFKVLAKNYLGLESHPLFGAIRGLLEEIDMTPADVAENLMPKTVAEDAGVCLGILIEALENAKEEARKKLGEKEEKVEAEQGQEEEKAMFTKKKKKKEKRESNGKGWEGSDSES</sequence>
<dbReference type="Gene3D" id="3.40.50.300">
    <property type="entry name" value="P-loop containing nucleotide triphosphate hydrolases"/>
    <property type="match status" value="1"/>
</dbReference>
<dbReference type="CDD" id="cd19510">
    <property type="entry name" value="RecA-like_BCS1"/>
    <property type="match status" value="1"/>
</dbReference>
<feature type="region of interest" description="Disordered" evidence="9">
    <location>
        <begin position="462"/>
        <end position="511"/>
    </location>
</feature>
<evidence type="ECO:0000256" key="8">
    <source>
        <dbReference type="RuleBase" id="RU003651"/>
    </source>
</evidence>
<dbReference type="InterPro" id="IPR003960">
    <property type="entry name" value="ATPase_AAA_CS"/>
</dbReference>
<dbReference type="FunFam" id="3.40.50.300:FF:001122">
    <property type="entry name" value="AAA-ATPase ASD, mitochondrial"/>
    <property type="match status" value="1"/>
</dbReference>
<dbReference type="InterPro" id="IPR025753">
    <property type="entry name" value="AAA_N_dom"/>
</dbReference>
<comment type="similarity">
    <text evidence="2">Belongs to the AAA ATPase family. BCS1 subfamily.</text>
</comment>
<keyword evidence="3 8" id="KW-0547">Nucleotide-binding</keyword>
<keyword evidence="10" id="KW-0812">Transmembrane</keyword>
<feature type="non-terminal residue" evidence="12">
    <location>
        <position position="1"/>
    </location>
</feature>
<name>A0A6A4KNU4_9ERIC</name>
<comment type="cofactor">
    <cofactor evidence="1">
        <name>Mg(2+)</name>
        <dbReference type="ChEBI" id="CHEBI:18420"/>
    </cofactor>
</comment>
<dbReference type="PANTHER" id="PTHR23070">
    <property type="entry name" value="BCS1 AAA-TYPE ATPASE"/>
    <property type="match status" value="1"/>
</dbReference>
<dbReference type="Pfam" id="PF14363">
    <property type="entry name" value="AAA_assoc"/>
    <property type="match status" value="1"/>
</dbReference>
<dbReference type="InterPro" id="IPR027417">
    <property type="entry name" value="P-loop_NTPase"/>
</dbReference>
<organism evidence="12 13">
    <name type="scientific">Rhododendron williamsianum</name>
    <dbReference type="NCBI Taxonomy" id="262921"/>
    <lineage>
        <taxon>Eukaryota</taxon>
        <taxon>Viridiplantae</taxon>
        <taxon>Streptophyta</taxon>
        <taxon>Embryophyta</taxon>
        <taxon>Tracheophyta</taxon>
        <taxon>Spermatophyta</taxon>
        <taxon>Magnoliopsida</taxon>
        <taxon>eudicotyledons</taxon>
        <taxon>Gunneridae</taxon>
        <taxon>Pentapetalae</taxon>
        <taxon>asterids</taxon>
        <taxon>Ericales</taxon>
        <taxon>Ericaceae</taxon>
        <taxon>Ericoideae</taxon>
        <taxon>Rhodoreae</taxon>
        <taxon>Rhododendron</taxon>
    </lineage>
</organism>
<dbReference type="Gene3D" id="6.10.280.40">
    <property type="match status" value="1"/>
</dbReference>
<evidence type="ECO:0000313" key="12">
    <source>
        <dbReference type="EMBL" id="KAE9449203.1"/>
    </source>
</evidence>
<dbReference type="GO" id="GO:0006950">
    <property type="term" value="P:response to stress"/>
    <property type="evidence" value="ECO:0007669"/>
    <property type="project" value="UniProtKB-ARBA"/>
</dbReference>
<evidence type="ECO:0000259" key="11">
    <source>
        <dbReference type="SMART" id="SM00382"/>
    </source>
</evidence>
<dbReference type="Pfam" id="PF25568">
    <property type="entry name" value="AAA_lid_At3g28540"/>
    <property type="match status" value="1"/>
</dbReference>
<keyword evidence="10" id="KW-1133">Transmembrane helix</keyword>
<keyword evidence="5 8" id="KW-0067">ATP-binding</keyword>
<evidence type="ECO:0000256" key="3">
    <source>
        <dbReference type="ARBA" id="ARBA00022741"/>
    </source>
</evidence>
<keyword evidence="4" id="KW-0378">Hydrolase</keyword>
<dbReference type="SMART" id="SM00382">
    <property type="entry name" value="AAA"/>
    <property type="match status" value="1"/>
</dbReference>
<dbReference type="InterPro" id="IPR003593">
    <property type="entry name" value="AAA+_ATPase"/>
</dbReference>
<dbReference type="GO" id="GO:0016887">
    <property type="term" value="F:ATP hydrolysis activity"/>
    <property type="evidence" value="ECO:0007669"/>
    <property type="project" value="InterPro"/>
</dbReference>
<evidence type="ECO:0000256" key="2">
    <source>
        <dbReference type="ARBA" id="ARBA00007448"/>
    </source>
</evidence>
<evidence type="ECO:0000256" key="4">
    <source>
        <dbReference type="ARBA" id="ARBA00022801"/>
    </source>
</evidence>
<protein>
    <recommendedName>
        <fullName evidence="11">AAA+ ATPase domain-containing protein</fullName>
    </recommendedName>
</protein>
<feature type="region of interest" description="Disordered" evidence="9">
    <location>
        <begin position="313"/>
        <end position="339"/>
    </location>
</feature>
<evidence type="ECO:0000256" key="10">
    <source>
        <dbReference type="SAM" id="Phobius"/>
    </source>
</evidence>
<dbReference type="Pfam" id="PF00004">
    <property type="entry name" value="AAA"/>
    <property type="match status" value="1"/>
</dbReference>
<accession>A0A6A4KNU4</accession>
<dbReference type="SUPFAM" id="SSF52540">
    <property type="entry name" value="P-loop containing nucleoside triphosphate hydrolases"/>
    <property type="match status" value="1"/>
</dbReference>
<comment type="caution">
    <text evidence="12">The sequence shown here is derived from an EMBL/GenBank/DDBJ whole genome shotgun (WGS) entry which is preliminary data.</text>
</comment>
<evidence type="ECO:0000256" key="5">
    <source>
        <dbReference type="ARBA" id="ARBA00022840"/>
    </source>
</evidence>
<dbReference type="InterPro" id="IPR003959">
    <property type="entry name" value="ATPase_AAA_core"/>
</dbReference>
<dbReference type="PROSITE" id="PS00674">
    <property type="entry name" value="AAA"/>
    <property type="match status" value="1"/>
</dbReference>
<dbReference type="InterPro" id="IPR050747">
    <property type="entry name" value="Mitochondrial_chaperone_BCS1"/>
</dbReference>
<keyword evidence="13" id="KW-1185">Reference proteome</keyword>
<evidence type="ECO:0000256" key="6">
    <source>
        <dbReference type="ARBA" id="ARBA00022842"/>
    </source>
</evidence>
<dbReference type="GO" id="GO:0005524">
    <property type="term" value="F:ATP binding"/>
    <property type="evidence" value="ECO:0007669"/>
    <property type="project" value="UniProtKB-KW"/>
</dbReference>
<evidence type="ECO:0000256" key="7">
    <source>
        <dbReference type="ARBA" id="ARBA00049360"/>
    </source>
</evidence>
<evidence type="ECO:0000256" key="1">
    <source>
        <dbReference type="ARBA" id="ARBA00001946"/>
    </source>
</evidence>
<reference evidence="12 13" key="1">
    <citation type="journal article" date="2019" name="Genome Biol. Evol.">
        <title>The Rhododendron genome and chromosomal organization provide insight into shared whole-genome duplications across the heath family (Ericaceae).</title>
        <authorList>
            <person name="Soza V.L."/>
            <person name="Lindsley D."/>
            <person name="Waalkes A."/>
            <person name="Ramage E."/>
            <person name="Patwardhan R.P."/>
            <person name="Burton J.N."/>
            <person name="Adey A."/>
            <person name="Kumar A."/>
            <person name="Qiu R."/>
            <person name="Shendure J."/>
            <person name="Hall B."/>
        </authorList>
    </citation>
    <scope>NUCLEOTIDE SEQUENCE [LARGE SCALE GENOMIC DNA]</scope>
    <source>
        <strain evidence="12">RSF 1966-606</strain>
    </source>
</reference>
<evidence type="ECO:0000313" key="13">
    <source>
        <dbReference type="Proteomes" id="UP000428333"/>
    </source>
</evidence>
<dbReference type="AlphaFoldDB" id="A0A6A4KNU4"/>
<feature type="domain" description="AAA+ ATPase" evidence="11">
    <location>
        <begin position="242"/>
        <end position="395"/>
    </location>
</feature>
<feature type="compositionally biased region" description="Basic and acidic residues" evidence="9">
    <location>
        <begin position="462"/>
        <end position="486"/>
    </location>
</feature>
<keyword evidence="6" id="KW-0460">Magnesium</keyword>
<gene>
    <name evidence="12" type="ORF">C3L33_18879</name>
</gene>
<dbReference type="OrthoDB" id="10251412at2759"/>
<comment type="catalytic activity">
    <reaction evidence="7">
        <text>ATP + H2O = ADP + phosphate + H(+)</text>
        <dbReference type="Rhea" id="RHEA:13065"/>
        <dbReference type="ChEBI" id="CHEBI:15377"/>
        <dbReference type="ChEBI" id="CHEBI:15378"/>
        <dbReference type="ChEBI" id="CHEBI:30616"/>
        <dbReference type="ChEBI" id="CHEBI:43474"/>
        <dbReference type="ChEBI" id="CHEBI:456216"/>
    </reaction>
</comment>
<keyword evidence="10" id="KW-0472">Membrane</keyword>
<dbReference type="InterPro" id="IPR058017">
    <property type="entry name" value="At3g28540-like_C"/>
</dbReference>
<evidence type="ECO:0000256" key="9">
    <source>
        <dbReference type="SAM" id="MobiDB-lite"/>
    </source>
</evidence>